<evidence type="ECO:0000313" key="7">
    <source>
        <dbReference type="EMBL" id="CAG7726193.1"/>
    </source>
</evidence>
<reference evidence="7" key="1">
    <citation type="submission" date="2021-06" db="EMBL/GenBank/DDBJ databases">
        <authorList>
            <person name="Hodson N. C."/>
            <person name="Mongue J. A."/>
            <person name="Jaron S. K."/>
        </authorList>
    </citation>
    <scope>NUCLEOTIDE SEQUENCE</scope>
</reference>
<feature type="binding site" evidence="5">
    <location>
        <position position="210"/>
    </location>
    <ligand>
        <name>a divalent metal cation</name>
        <dbReference type="ChEBI" id="CHEBI:60240"/>
        <label>2</label>
        <note>catalytic</note>
    </ligand>
</feature>
<feature type="binding site" evidence="5">
    <location>
        <position position="305"/>
    </location>
    <ligand>
        <name>a divalent metal cation</name>
        <dbReference type="ChEBI" id="CHEBI:60240"/>
        <label>2</label>
        <note>catalytic</note>
    </ligand>
</feature>
<protein>
    <recommendedName>
        <fullName evidence="6">Peptidase M24 domain-containing protein</fullName>
    </recommendedName>
</protein>
<gene>
    <name evidence="7" type="ORF">AFUS01_LOCUS15116</name>
</gene>
<proteinExistence type="inferred from homology"/>
<feature type="binding site" evidence="5">
    <location>
        <position position="182"/>
    </location>
    <ligand>
        <name>substrate</name>
    </ligand>
</feature>
<dbReference type="PROSITE" id="PS00680">
    <property type="entry name" value="MAP_1"/>
    <property type="match status" value="1"/>
</dbReference>
<evidence type="ECO:0000256" key="2">
    <source>
        <dbReference type="ARBA" id="ARBA00022670"/>
    </source>
</evidence>
<feature type="binding site" evidence="5">
    <location>
        <position position="210"/>
    </location>
    <ligand>
        <name>a divalent metal cation</name>
        <dbReference type="ChEBI" id="CHEBI:60240"/>
        <label>1</label>
    </ligand>
</feature>
<feature type="binding site" evidence="5">
    <location>
        <position position="336"/>
    </location>
    <ligand>
        <name>a divalent metal cation</name>
        <dbReference type="ChEBI" id="CHEBI:60240"/>
        <label>1</label>
    </ligand>
</feature>
<dbReference type="OrthoDB" id="3209743at2759"/>
<dbReference type="PANTHER" id="PTHR43330:SF8">
    <property type="entry name" value="METHIONINE AMINOPEPTIDASE 1D, MITOCHONDRIAL"/>
    <property type="match status" value="1"/>
</dbReference>
<evidence type="ECO:0000256" key="3">
    <source>
        <dbReference type="ARBA" id="ARBA00022723"/>
    </source>
</evidence>
<feature type="domain" description="Peptidase M24" evidence="6">
    <location>
        <begin position="116"/>
        <end position="342"/>
    </location>
</feature>
<evidence type="ECO:0000256" key="5">
    <source>
        <dbReference type="HAMAP-Rule" id="MF_03174"/>
    </source>
</evidence>
<dbReference type="CDD" id="cd01086">
    <property type="entry name" value="MetAP1"/>
    <property type="match status" value="1"/>
</dbReference>
<accession>A0A8J2JYC2</accession>
<feature type="binding site" evidence="5">
    <location>
        <position position="280"/>
    </location>
    <ligand>
        <name>substrate</name>
    </ligand>
</feature>
<feature type="binding site" evidence="5">
    <location>
        <position position="273"/>
    </location>
    <ligand>
        <name>a divalent metal cation</name>
        <dbReference type="ChEBI" id="CHEBI:60240"/>
        <label>2</label>
        <note>catalytic</note>
    </ligand>
</feature>
<dbReference type="HAMAP" id="MF_01974">
    <property type="entry name" value="MetAP_1"/>
    <property type="match status" value="1"/>
</dbReference>
<evidence type="ECO:0000313" key="8">
    <source>
        <dbReference type="Proteomes" id="UP000708208"/>
    </source>
</evidence>
<dbReference type="Pfam" id="PF00557">
    <property type="entry name" value="Peptidase_M24"/>
    <property type="match status" value="1"/>
</dbReference>
<comment type="cofactor">
    <cofactor evidence="5">
        <name>Co(2+)</name>
        <dbReference type="ChEBI" id="CHEBI:48828"/>
    </cofactor>
    <cofactor evidence="5">
        <name>Zn(2+)</name>
        <dbReference type="ChEBI" id="CHEBI:29105"/>
    </cofactor>
    <cofactor evidence="5">
        <name>Mn(2+)</name>
        <dbReference type="ChEBI" id="CHEBI:29035"/>
    </cofactor>
    <cofactor evidence="5">
        <name>Fe(2+)</name>
        <dbReference type="ChEBI" id="CHEBI:29033"/>
    </cofactor>
    <text evidence="5">Binds 2 divalent metal cations per subunit. Has a high-affinity and a low affinity metal-binding site. The true nature of the physiological cofactor is under debate. The enzyme is active with cobalt, zinc, manganese or divalent iron ions. Most likely, methionine aminopeptidases function as mononuclear Fe(2+)-metalloproteases under physiological conditions, and the catalytically relevant metal-binding site has been assigned to the histidine-containing high-affinity site.</text>
</comment>
<keyword evidence="4 5" id="KW-0378">Hydrolase</keyword>
<evidence type="ECO:0000256" key="1">
    <source>
        <dbReference type="ARBA" id="ARBA00022438"/>
    </source>
</evidence>
<comment type="similarity">
    <text evidence="5">Belongs to the peptidase M24A family. Methionine aminopeptidase type 1 subfamily.</text>
</comment>
<dbReference type="Proteomes" id="UP000708208">
    <property type="component" value="Unassembled WGS sequence"/>
</dbReference>
<dbReference type="EMBL" id="CAJVCH010132004">
    <property type="protein sequence ID" value="CAG7726193.1"/>
    <property type="molecule type" value="Genomic_DNA"/>
</dbReference>
<feature type="binding site" evidence="5">
    <location>
        <position position="199"/>
    </location>
    <ligand>
        <name>a divalent metal cation</name>
        <dbReference type="ChEBI" id="CHEBI:60240"/>
        <label>1</label>
    </ligand>
</feature>
<dbReference type="GO" id="GO:0004239">
    <property type="term" value="F:initiator methionyl aminopeptidase activity"/>
    <property type="evidence" value="ECO:0007669"/>
    <property type="project" value="UniProtKB-UniRule"/>
</dbReference>
<evidence type="ECO:0000259" key="6">
    <source>
        <dbReference type="Pfam" id="PF00557"/>
    </source>
</evidence>
<evidence type="ECO:0000256" key="4">
    <source>
        <dbReference type="ARBA" id="ARBA00022801"/>
    </source>
</evidence>
<dbReference type="PANTHER" id="PTHR43330">
    <property type="entry name" value="METHIONINE AMINOPEPTIDASE"/>
    <property type="match status" value="1"/>
</dbReference>
<dbReference type="NCBIfam" id="TIGR00500">
    <property type="entry name" value="met_pdase_I"/>
    <property type="match status" value="1"/>
</dbReference>
<keyword evidence="2 5" id="KW-0645">Protease</keyword>
<sequence length="350" mass="38199">MGSISKSLSCVVKSLPASVINHRGPSNKFLNTNRLLATHNGQVLKGSSCTGILKAHYTSEANHAGSRPKFSLVTPGKLSPPRLVPEEIRAPEYYKTGRVRPVNLIEAEIKSKEQIEKMRKACQLARTVLNEVVNRAKVGVTTDELDSFCHDLIVASGAYPSPLNYKGFPKSICTSVNNCACHGIPDDRKLEDGDVINIDVTVYLDGYHGDCSETVMIGGVDSQAKKLVDIAKQCMYEGINVCGPNVPFFMIGMAIQNKAESHDLSVVPAFAGHGIGEYFHGPPDIYHFDYEYPGNMKPGMTFTVEPIISEGRGEVKILKDGWTAVTKDNARTAQFEHTVLITPTGFEILT</sequence>
<dbReference type="InterPro" id="IPR002467">
    <property type="entry name" value="Pept_M24A_MAP1"/>
</dbReference>
<dbReference type="AlphaFoldDB" id="A0A8J2JYC2"/>
<keyword evidence="3 5" id="KW-0479">Metal-binding</keyword>
<dbReference type="GO" id="GO:0046872">
    <property type="term" value="F:metal ion binding"/>
    <property type="evidence" value="ECO:0007669"/>
    <property type="project" value="UniProtKB-UniRule"/>
</dbReference>
<dbReference type="GO" id="GO:0070006">
    <property type="term" value="F:metalloaminopeptidase activity"/>
    <property type="evidence" value="ECO:0007669"/>
    <property type="project" value="UniProtKB-UniRule"/>
</dbReference>
<comment type="caution">
    <text evidence="7">The sequence shown here is derived from an EMBL/GenBank/DDBJ whole genome shotgun (WGS) entry which is preliminary data.</text>
</comment>
<feature type="binding site" evidence="5">
    <location>
        <position position="336"/>
    </location>
    <ligand>
        <name>a divalent metal cation</name>
        <dbReference type="ChEBI" id="CHEBI:60240"/>
        <label>2</label>
        <note>catalytic</note>
    </ligand>
</feature>
<comment type="catalytic activity">
    <reaction evidence="5">
        <text>Release of N-terminal amino acids, preferentially methionine, from peptides and arylamides.</text>
        <dbReference type="EC" id="3.4.11.18"/>
    </reaction>
</comment>
<name>A0A8J2JYC2_9HEXA</name>
<dbReference type="InterPro" id="IPR000994">
    <property type="entry name" value="Pept_M24"/>
</dbReference>
<keyword evidence="8" id="KW-1185">Reference proteome</keyword>
<dbReference type="GO" id="GO:0006508">
    <property type="term" value="P:proteolysis"/>
    <property type="evidence" value="ECO:0007669"/>
    <property type="project" value="UniProtKB-KW"/>
</dbReference>
<organism evidence="7 8">
    <name type="scientific">Allacma fusca</name>
    <dbReference type="NCBI Taxonomy" id="39272"/>
    <lineage>
        <taxon>Eukaryota</taxon>
        <taxon>Metazoa</taxon>
        <taxon>Ecdysozoa</taxon>
        <taxon>Arthropoda</taxon>
        <taxon>Hexapoda</taxon>
        <taxon>Collembola</taxon>
        <taxon>Symphypleona</taxon>
        <taxon>Sminthuridae</taxon>
        <taxon>Allacma</taxon>
    </lineage>
</organism>
<keyword evidence="1 5" id="KW-0031">Aminopeptidase</keyword>